<name>A0A1I2M8R9_9GAMM</name>
<sequence>MNIKRFFPILEWLPSYCLTTFNQDLLAAVIVTVMLIPQSLAYAMLAGLPPEVGLYASIAPLILYAVFGTSRTLSVGPVAVIALMTGATAGAIALPGSSEYITSVLLLTFLSGAMLTLMGLLRLGFLANFLSHPVISGFITASAVIIAFSQLKHLLGVSASGHNVLSLFSDLVQQIPNVHLITLAMGTGTLIFLYAARWWLKPMLSGLGIPAGLASGLGRLAPIIAVIVTTWICGHFALADAGLAVVGQIPAGMPPLTLPGFDTALWSQLAVGALLISIVGFVESVSVGQTLAAKRRQRIDPNQELIGLGSANLGAAFSAGMPVTGGFSRSVVNFDAGAQTPAAGAMTALGIMAVILWFTPLLSNLPIATLAATIIVAVLSLIDLHAITHTWRYSRTDFSAILVTILITLLQGVEAGIMAGVGLSLALHLYRTSLPHSAVIGRIAGTEHFRNVERHQVETDPRILILRIDESLYFPNSRYLEDRISELTALHPQMQHLILSCQAVNHIDTSALDSLEVISQRLRDAGIALHLAEVKGPVMDRLKAVDFPQQLNGRVFMSTYDACKTLKKDSYLTAAESVENP</sequence>
<dbReference type="InterPro" id="IPR018045">
    <property type="entry name" value="S04_transporter_CS"/>
</dbReference>
<reference evidence="8" key="1">
    <citation type="submission" date="2016-10" db="EMBL/GenBank/DDBJ databases">
        <authorList>
            <person name="Varghese N."/>
            <person name="Submissions S."/>
        </authorList>
    </citation>
    <scope>NUCLEOTIDE SEQUENCE [LARGE SCALE GENOMIC DNA]</scope>
    <source>
        <strain evidence="8">CGMCC 1.10971</strain>
    </source>
</reference>
<dbReference type="STRING" id="1045558.SAMN05216175_101493"/>
<dbReference type="Gene3D" id="3.30.750.24">
    <property type="entry name" value="STAS domain"/>
    <property type="match status" value="1"/>
</dbReference>
<evidence type="ECO:0000313" key="7">
    <source>
        <dbReference type="EMBL" id="SFF87895.1"/>
    </source>
</evidence>
<feature type="transmembrane region" description="Helical" evidence="5">
    <location>
        <begin position="178"/>
        <end position="200"/>
    </location>
</feature>
<feature type="transmembrane region" description="Helical" evidence="5">
    <location>
        <begin position="100"/>
        <end position="121"/>
    </location>
</feature>
<feature type="domain" description="STAS" evidence="6">
    <location>
        <begin position="453"/>
        <end position="566"/>
    </location>
</feature>
<evidence type="ECO:0000256" key="5">
    <source>
        <dbReference type="SAM" id="Phobius"/>
    </source>
</evidence>
<comment type="subcellular location">
    <subcellularLocation>
        <location evidence="1">Membrane</location>
        <topology evidence="1">Multi-pass membrane protein</topology>
    </subcellularLocation>
</comment>
<feature type="transmembrane region" description="Helical" evidence="5">
    <location>
        <begin position="133"/>
        <end position="151"/>
    </location>
</feature>
<dbReference type="GO" id="GO:0016020">
    <property type="term" value="C:membrane"/>
    <property type="evidence" value="ECO:0007669"/>
    <property type="project" value="UniProtKB-SubCell"/>
</dbReference>
<dbReference type="Proteomes" id="UP000198623">
    <property type="component" value="Unassembled WGS sequence"/>
</dbReference>
<feature type="transmembrane region" description="Helical" evidence="5">
    <location>
        <begin position="265"/>
        <end position="285"/>
    </location>
</feature>
<dbReference type="PANTHER" id="PTHR11814">
    <property type="entry name" value="SULFATE TRANSPORTER"/>
    <property type="match status" value="1"/>
</dbReference>
<feature type="transmembrane region" description="Helical" evidence="5">
    <location>
        <begin position="220"/>
        <end position="245"/>
    </location>
</feature>
<keyword evidence="4 5" id="KW-0472">Membrane</keyword>
<dbReference type="Pfam" id="PF01740">
    <property type="entry name" value="STAS"/>
    <property type="match status" value="1"/>
</dbReference>
<keyword evidence="3 5" id="KW-1133">Transmembrane helix</keyword>
<evidence type="ECO:0000313" key="8">
    <source>
        <dbReference type="Proteomes" id="UP000198623"/>
    </source>
</evidence>
<dbReference type="InterPro" id="IPR001902">
    <property type="entry name" value="SLC26A/SulP_fam"/>
</dbReference>
<dbReference type="NCBIfam" id="TIGR00815">
    <property type="entry name" value="sulP"/>
    <property type="match status" value="1"/>
</dbReference>
<protein>
    <submittedName>
        <fullName evidence="7">Sulfate permease, SulP family</fullName>
    </submittedName>
</protein>
<keyword evidence="2 5" id="KW-0812">Transmembrane</keyword>
<keyword evidence="8" id="KW-1185">Reference proteome</keyword>
<dbReference type="GO" id="GO:0008271">
    <property type="term" value="F:secondary active sulfate transmembrane transporter activity"/>
    <property type="evidence" value="ECO:0007669"/>
    <property type="project" value="InterPro"/>
</dbReference>
<proteinExistence type="predicted"/>
<feature type="transmembrane region" description="Helical" evidence="5">
    <location>
        <begin position="336"/>
        <end position="358"/>
    </location>
</feature>
<gene>
    <name evidence="7" type="ORF">SAMN05216175_101493</name>
</gene>
<dbReference type="SUPFAM" id="SSF52091">
    <property type="entry name" value="SpoIIaa-like"/>
    <property type="match status" value="1"/>
</dbReference>
<evidence type="ECO:0000259" key="6">
    <source>
        <dbReference type="PROSITE" id="PS50801"/>
    </source>
</evidence>
<dbReference type="RefSeq" id="WP_090723877.1">
    <property type="nucleotide sequence ID" value="NZ_FOOU01000001.1"/>
</dbReference>
<dbReference type="EMBL" id="FOOU01000001">
    <property type="protein sequence ID" value="SFF87895.1"/>
    <property type="molecule type" value="Genomic_DNA"/>
</dbReference>
<evidence type="ECO:0000256" key="3">
    <source>
        <dbReference type="ARBA" id="ARBA00022989"/>
    </source>
</evidence>
<feature type="transmembrane region" description="Helical" evidence="5">
    <location>
        <begin position="75"/>
        <end position="94"/>
    </location>
</feature>
<dbReference type="CDD" id="cd07042">
    <property type="entry name" value="STAS_SulP_like_sulfate_transporter"/>
    <property type="match status" value="1"/>
</dbReference>
<dbReference type="PROSITE" id="PS50801">
    <property type="entry name" value="STAS"/>
    <property type="match status" value="1"/>
</dbReference>
<evidence type="ECO:0000256" key="2">
    <source>
        <dbReference type="ARBA" id="ARBA00022692"/>
    </source>
</evidence>
<feature type="transmembrane region" description="Helical" evidence="5">
    <location>
        <begin position="305"/>
        <end position="324"/>
    </location>
</feature>
<feature type="transmembrane region" description="Helical" evidence="5">
    <location>
        <begin position="400"/>
        <end position="427"/>
    </location>
</feature>
<dbReference type="OrthoDB" id="9769739at2"/>
<dbReference type="InterPro" id="IPR002645">
    <property type="entry name" value="STAS_dom"/>
</dbReference>
<feature type="transmembrane region" description="Helical" evidence="5">
    <location>
        <begin position="365"/>
        <end position="388"/>
    </location>
</feature>
<accession>A0A1I2M8R9</accession>
<dbReference type="InterPro" id="IPR011547">
    <property type="entry name" value="SLC26A/SulP_dom"/>
</dbReference>
<feature type="transmembrane region" description="Helical" evidence="5">
    <location>
        <begin position="52"/>
        <end position="68"/>
    </location>
</feature>
<organism evidence="7 8">
    <name type="scientific">Neptunomonas qingdaonensis</name>
    <dbReference type="NCBI Taxonomy" id="1045558"/>
    <lineage>
        <taxon>Bacteria</taxon>
        <taxon>Pseudomonadati</taxon>
        <taxon>Pseudomonadota</taxon>
        <taxon>Gammaproteobacteria</taxon>
        <taxon>Oceanospirillales</taxon>
        <taxon>Oceanospirillaceae</taxon>
        <taxon>Neptunomonas</taxon>
    </lineage>
</organism>
<evidence type="ECO:0000256" key="4">
    <source>
        <dbReference type="ARBA" id="ARBA00023136"/>
    </source>
</evidence>
<evidence type="ECO:0000256" key="1">
    <source>
        <dbReference type="ARBA" id="ARBA00004141"/>
    </source>
</evidence>
<dbReference type="AlphaFoldDB" id="A0A1I2M8R9"/>
<dbReference type="Pfam" id="PF00916">
    <property type="entry name" value="Sulfate_transp"/>
    <property type="match status" value="1"/>
</dbReference>
<feature type="transmembrane region" description="Helical" evidence="5">
    <location>
        <begin position="25"/>
        <end position="46"/>
    </location>
</feature>
<dbReference type="PROSITE" id="PS01130">
    <property type="entry name" value="SLC26A"/>
    <property type="match status" value="1"/>
</dbReference>
<dbReference type="InterPro" id="IPR036513">
    <property type="entry name" value="STAS_dom_sf"/>
</dbReference>